<dbReference type="Proteomes" id="UP000523139">
    <property type="component" value="Unassembled WGS sequence"/>
</dbReference>
<evidence type="ECO:0000313" key="2">
    <source>
        <dbReference type="EMBL" id="NLS10399.1"/>
    </source>
</evidence>
<feature type="compositionally biased region" description="Acidic residues" evidence="1">
    <location>
        <begin position="31"/>
        <end position="68"/>
    </location>
</feature>
<dbReference type="EMBL" id="JABAHY010000009">
    <property type="protein sequence ID" value="NLS10399.1"/>
    <property type="molecule type" value="Genomic_DNA"/>
</dbReference>
<sequence>MATTENNKLRSIAAILGIGSIALVGVTACDDGGDDAGDDDAGTEEEVDTGDDAADDAGDDAADDEDAG</sequence>
<gene>
    <name evidence="2" type="ORF">HGQ17_10425</name>
</gene>
<reference evidence="2 3" key="1">
    <citation type="submission" date="2020-04" db="EMBL/GenBank/DDBJ databases">
        <title>Nesterenkonia sp. nov., isolated from marine sediment.</title>
        <authorList>
            <person name="Zhang G."/>
        </authorList>
    </citation>
    <scope>NUCLEOTIDE SEQUENCE [LARGE SCALE GENOMIC DNA]</scope>
    <source>
        <strain evidence="2 3">MY13</strain>
    </source>
</reference>
<evidence type="ECO:0000313" key="3">
    <source>
        <dbReference type="Proteomes" id="UP000523139"/>
    </source>
</evidence>
<proteinExistence type="predicted"/>
<protein>
    <submittedName>
        <fullName evidence="2">Uncharacterized protein</fullName>
    </submittedName>
</protein>
<evidence type="ECO:0000256" key="1">
    <source>
        <dbReference type="SAM" id="MobiDB-lite"/>
    </source>
</evidence>
<comment type="caution">
    <text evidence="2">The sequence shown here is derived from an EMBL/GenBank/DDBJ whole genome shotgun (WGS) entry which is preliminary data.</text>
</comment>
<feature type="region of interest" description="Disordered" evidence="1">
    <location>
        <begin position="27"/>
        <end position="68"/>
    </location>
</feature>
<dbReference type="AlphaFoldDB" id="A0A7X8TKR8"/>
<organism evidence="2 3">
    <name type="scientific">Nesterenkonia sedimenti</name>
    <dbReference type="NCBI Taxonomy" id="1463632"/>
    <lineage>
        <taxon>Bacteria</taxon>
        <taxon>Bacillati</taxon>
        <taxon>Actinomycetota</taxon>
        <taxon>Actinomycetes</taxon>
        <taxon>Micrococcales</taxon>
        <taxon>Micrococcaceae</taxon>
        <taxon>Nesterenkonia</taxon>
    </lineage>
</organism>
<dbReference type="RefSeq" id="WP_168887878.1">
    <property type="nucleotide sequence ID" value="NZ_JABAHY010000009.1"/>
</dbReference>
<name>A0A7X8TKR8_9MICC</name>
<accession>A0A7X8TKR8</accession>
<keyword evidence="3" id="KW-1185">Reference proteome</keyword>